<keyword evidence="2" id="KW-0547">Nucleotide-binding</keyword>
<dbReference type="GO" id="GO:0016818">
    <property type="term" value="F:hydrolase activity, acting on acid anhydrides, in phosphorus-containing anhydrides"/>
    <property type="evidence" value="ECO:0007669"/>
    <property type="project" value="InterPro"/>
</dbReference>
<evidence type="ECO:0000313" key="9">
    <source>
        <dbReference type="EMBL" id="ABJ82038.1"/>
    </source>
</evidence>
<dbReference type="Gene3D" id="3.40.50.300">
    <property type="entry name" value="P-loop containing nucleotide triphosphate hydrolases"/>
    <property type="match status" value="2"/>
</dbReference>
<dbReference type="OrthoDB" id="9803913at2"/>
<dbReference type="GO" id="GO:0003676">
    <property type="term" value="F:nucleic acid binding"/>
    <property type="evidence" value="ECO:0007669"/>
    <property type="project" value="InterPro"/>
</dbReference>
<dbReference type="InterPro" id="IPR006555">
    <property type="entry name" value="ATP-dep_Helicase_C"/>
</dbReference>
<dbReference type="PANTHER" id="PTHR11472">
    <property type="entry name" value="DNA REPAIR DEAD HELICASE RAD3/XP-D SUBFAMILY MEMBER"/>
    <property type="match status" value="1"/>
</dbReference>
<dbReference type="eggNOG" id="COG1199">
    <property type="taxonomic scope" value="Bacteria"/>
</dbReference>
<evidence type="ECO:0000259" key="8">
    <source>
        <dbReference type="PROSITE" id="PS51193"/>
    </source>
</evidence>
<dbReference type="InterPro" id="IPR014013">
    <property type="entry name" value="Helic_SF1/SF2_ATP-bd_DinG/Rad3"/>
</dbReference>
<dbReference type="InParanoid" id="Q02A88"/>
<evidence type="ECO:0000256" key="5">
    <source>
        <dbReference type="ARBA" id="ARBA00038058"/>
    </source>
</evidence>
<keyword evidence="9" id="KW-0347">Helicase</keyword>
<dbReference type="Pfam" id="PF00270">
    <property type="entry name" value="DEAD"/>
    <property type="match status" value="1"/>
</dbReference>
<dbReference type="EC" id="5.6.2.3" evidence="6"/>
<dbReference type="InterPro" id="IPR011545">
    <property type="entry name" value="DEAD/DEAH_box_helicase_dom"/>
</dbReference>
<dbReference type="SMART" id="SM00487">
    <property type="entry name" value="DEXDc"/>
    <property type="match status" value="1"/>
</dbReference>
<dbReference type="PROSITE" id="PS00690">
    <property type="entry name" value="DEAH_ATP_HELICASE"/>
    <property type="match status" value="1"/>
</dbReference>
<dbReference type="PROSITE" id="PS51193">
    <property type="entry name" value="HELICASE_ATP_BIND_2"/>
    <property type="match status" value="1"/>
</dbReference>
<sequence length="643" mass="72925">MPTQARPASSRQFFGRGGTLSKWHPHYEFRAGQVEMAEAVESALADKRHLIVEAGTGTGKTLAYLVPALLSGKRIVVSTGTKTLQEQLFFKDVPFLQQHFTRPLNVCYMKGRNNYACRQKIYDAENSPVLTGLEEVADFEIIREWEKTTEFGDRSEIKSLPEASTAWAKFDARSDLCSGAKCANYERCFITLMHQRAIESDIIIVNHHLFFADLSLRGGKNEGGILPDYHAVVFDEAHEIEDVVGQYFGVAISNFKMQDLRRDLGIVSRMKKFGTPELDRILQRFDELIGHFFSLFGEADRRVAFHGRDAFREDNEEVYSDLLSVLDLIGSHLKLLASPPEEIIPLFRRANELRDGLRFIMEENDERFVYWLEKRNRGVFLQATPIDVADIVAEKLFRKVETVVLTSATLAVAGGFEFTEKRLGMENPRTLVVPGHFDYQKQALLYIPQQLPEPKNPAFAKMAAEEVVKILEHSRGRAFVLFTSYQQMRVVYDKVSFEIDYPTLMQGTGPRNALLDEFRSTPNCVLFATSSFWQGVDVPGEQLSCVIIDKLPFAVPNDPVVNARIESIRNAGGNPFYDYQIPQAAIALKQGFGRLIRSKSDRGVLVLLDNRITSQRYGQVFFDSLPDYGFTTKLADVEKFFNV</sequence>
<dbReference type="SUPFAM" id="SSF52540">
    <property type="entry name" value="P-loop containing nucleoside triphosphate hydrolases"/>
    <property type="match status" value="2"/>
</dbReference>
<dbReference type="KEGG" id="sus:Acid_1040"/>
<dbReference type="STRING" id="234267.Acid_1040"/>
<evidence type="ECO:0000256" key="1">
    <source>
        <dbReference type="ARBA" id="ARBA00001966"/>
    </source>
</evidence>
<evidence type="ECO:0000256" key="3">
    <source>
        <dbReference type="ARBA" id="ARBA00022801"/>
    </source>
</evidence>
<dbReference type="PANTHER" id="PTHR11472:SF34">
    <property type="entry name" value="REGULATOR OF TELOMERE ELONGATION HELICASE 1"/>
    <property type="match status" value="1"/>
</dbReference>
<dbReference type="InterPro" id="IPR002464">
    <property type="entry name" value="DNA/RNA_helicase_DEAH_CS"/>
</dbReference>
<evidence type="ECO:0000256" key="4">
    <source>
        <dbReference type="ARBA" id="ARBA00022840"/>
    </source>
</evidence>
<reference evidence="9" key="1">
    <citation type="submission" date="2006-10" db="EMBL/GenBank/DDBJ databases">
        <title>Complete sequence of Solibacter usitatus Ellin6076.</title>
        <authorList>
            <consortium name="US DOE Joint Genome Institute"/>
            <person name="Copeland A."/>
            <person name="Lucas S."/>
            <person name="Lapidus A."/>
            <person name="Barry K."/>
            <person name="Detter J.C."/>
            <person name="Glavina del Rio T."/>
            <person name="Hammon N."/>
            <person name="Israni S."/>
            <person name="Dalin E."/>
            <person name="Tice H."/>
            <person name="Pitluck S."/>
            <person name="Thompson L.S."/>
            <person name="Brettin T."/>
            <person name="Bruce D."/>
            <person name="Han C."/>
            <person name="Tapia R."/>
            <person name="Gilna P."/>
            <person name="Schmutz J."/>
            <person name="Larimer F."/>
            <person name="Land M."/>
            <person name="Hauser L."/>
            <person name="Kyrpides N."/>
            <person name="Mikhailova N."/>
            <person name="Janssen P.H."/>
            <person name="Kuske C.R."/>
            <person name="Richardson P."/>
        </authorList>
    </citation>
    <scope>NUCLEOTIDE SEQUENCE</scope>
    <source>
        <strain evidence="9">Ellin6076</strain>
    </source>
</reference>
<comment type="cofactor">
    <cofactor evidence="1">
        <name>[4Fe-4S] cluster</name>
        <dbReference type="ChEBI" id="CHEBI:49883"/>
    </cofactor>
</comment>
<dbReference type="FunCoup" id="Q02A88">
    <property type="interactions" value="190"/>
</dbReference>
<name>Q02A88_SOLUE</name>
<dbReference type="HOGENOM" id="CLU_012117_2_0_0"/>
<keyword evidence="4" id="KW-0067">ATP-binding</keyword>
<proteinExistence type="inferred from homology"/>
<dbReference type="InterPro" id="IPR045028">
    <property type="entry name" value="DinG/Rad3-like"/>
</dbReference>
<dbReference type="Pfam" id="PF13307">
    <property type="entry name" value="Helicase_C_2"/>
    <property type="match status" value="1"/>
</dbReference>
<evidence type="ECO:0000256" key="6">
    <source>
        <dbReference type="ARBA" id="ARBA00044969"/>
    </source>
</evidence>
<dbReference type="FunFam" id="3.40.50.300:FF:000437">
    <property type="entry name" value="ATP-dependent DNA helicase DinG"/>
    <property type="match status" value="1"/>
</dbReference>
<dbReference type="SMART" id="SM00491">
    <property type="entry name" value="HELICc2"/>
    <property type="match status" value="1"/>
</dbReference>
<dbReference type="GO" id="GO:0006139">
    <property type="term" value="P:nucleobase-containing compound metabolic process"/>
    <property type="evidence" value="ECO:0007669"/>
    <property type="project" value="InterPro"/>
</dbReference>
<organism evidence="9">
    <name type="scientific">Solibacter usitatus (strain Ellin6076)</name>
    <dbReference type="NCBI Taxonomy" id="234267"/>
    <lineage>
        <taxon>Bacteria</taxon>
        <taxon>Pseudomonadati</taxon>
        <taxon>Acidobacteriota</taxon>
        <taxon>Terriglobia</taxon>
        <taxon>Bryobacterales</taxon>
        <taxon>Solibacteraceae</taxon>
        <taxon>Candidatus Solibacter</taxon>
    </lineage>
</organism>
<evidence type="ECO:0000256" key="7">
    <source>
        <dbReference type="ARBA" id="ARBA00048954"/>
    </source>
</evidence>
<dbReference type="EMBL" id="CP000473">
    <property type="protein sequence ID" value="ABJ82038.1"/>
    <property type="molecule type" value="Genomic_DNA"/>
</dbReference>
<dbReference type="InterPro" id="IPR014001">
    <property type="entry name" value="Helicase_ATP-bd"/>
</dbReference>
<dbReference type="InterPro" id="IPR027417">
    <property type="entry name" value="P-loop_NTPase"/>
</dbReference>
<keyword evidence="3" id="KW-0378">Hydrolase</keyword>
<protein>
    <recommendedName>
        <fullName evidence="6">DNA 5'-3' helicase</fullName>
        <ecNumber evidence="6">5.6.2.3</ecNumber>
    </recommendedName>
</protein>
<dbReference type="GO" id="GO:0005524">
    <property type="term" value="F:ATP binding"/>
    <property type="evidence" value="ECO:0007669"/>
    <property type="project" value="UniProtKB-KW"/>
</dbReference>
<feature type="domain" description="Helicase ATP-binding" evidence="8">
    <location>
        <begin position="19"/>
        <end position="285"/>
    </location>
</feature>
<accession>Q02A88</accession>
<gene>
    <name evidence="9" type="ordered locus">Acid_1040</name>
</gene>
<dbReference type="GO" id="GO:0043139">
    <property type="term" value="F:5'-3' DNA helicase activity"/>
    <property type="evidence" value="ECO:0007669"/>
    <property type="project" value="UniProtKB-EC"/>
</dbReference>
<dbReference type="AlphaFoldDB" id="Q02A88"/>
<comment type="catalytic activity">
    <reaction evidence="7">
        <text>ATP + H2O = ADP + phosphate + H(+)</text>
        <dbReference type="Rhea" id="RHEA:13065"/>
        <dbReference type="ChEBI" id="CHEBI:15377"/>
        <dbReference type="ChEBI" id="CHEBI:15378"/>
        <dbReference type="ChEBI" id="CHEBI:30616"/>
        <dbReference type="ChEBI" id="CHEBI:43474"/>
        <dbReference type="ChEBI" id="CHEBI:456216"/>
        <dbReference type="EC" id="5.6.2.3"/>
    </reaction>
</comment>
<evidence type="ECO:0000256" key="2">
    <source>
        <dbReference type="ARBA" id="ARBA00022741"/>
    </source>
</evidence>
<comment type="similarity">
    <text evidence="5">Belongs to the helicase family. DinG subfamily.</text>
</comment>